<feature type="transmembrane region" description="Helical" evidence="2">
    <location>
        <begin position="6"/>
        <end position="26"/>
    </location>
</feature>
<accession>A0ABU7S2K9</accession>
<proteinExistence type="predicted"/>
<keyword evidence="2" id="KW-0812">Transmembrane</keyword>
<evidence type="ECO:0000256" key="1">
    <source>
        <dbReference type="SAM" id="MobiDB-lite"/>
    </source>
</evidence>
<name>A0ABU7S2K9_9ACTN</name>
<sequence>MGTFWIVLAMVTVVVLGTGAAAIVAVRRRDSRLTPRERAQRAARQLRREQRNRRGQRARGTGDHFGKTKIKKYGDEHRHADGGADDGSPSYSDSGGGGSSSD</sequence>
<dbReference type="Proteomes" id="UP001332243">
    <property type="component" value="Unassembled WGS sequence"/>
</dbReference>
<keyword evidence="2" id="KW-1133">Transmembrane helix</keyword>
<feature type="region of interest" description="Disordered" evidence="1">
    <location>
        <begin position="30"/>
        <end position="102"/>
    </location>
</feature>
<comment type="caution">
    <text evidence="3">The sequence shown here is derived from an EMBL/GenBank/DDBJ whole genome shotgun (WGS) entry which is preliminary data.</text>
</comment>
<evidence type="ECO:0000256" key="2">
    <source>
        <dbReference type="SAM" id="Phobius"/>
    </source>
</evidence>
<feature type="compositionally biased region" description="Basic and acidic residues" evidence="1">
    <location>
        <begin position="30"/>
        <end position="40"/>
    </location>
</feature>
<keyword evidence="4" id="KW-1185">Reference proteome</keyword>
<dbReference type="EMBL" id="JAZGQK010000030">
    <property type="protein sequence ID" value="MEE6262659.1"/>
    <property type="molecule type" value="Genomic_DNA"/>
</dbReference>
<gene>
    <name evidence="3" type="ORF">V1633_29690</name>
</gene>
<evidence type="ECO:0000313" key="4">
    <source>
        <dbReference type="Proteomes" id="UP001332243"/>
    </source>
</evidence>
<protein>
    <submittedName>
        <fullName evidence="3">Uncharacterized protein</fullName>
    </submittedName>
</protein>
<reference evidence="3 4" key="1">
    <citation type="submission" date="2024-01" db="EMBL/GenBank/DDBJ databases">
        <title>Genome insights into Plantactinospora sonchi sp. nov.</title>
        <authorList>
            <person name="Wang L."/>
        </authorList>
    </citation>
    <scope>NUCLEOTIDE SEQUENCE [LARGE SCALE GENOMIC DNA]</scope>
    <source>
        <strain evidence="3 4">NEAU-QY2</strain>
    </source>
</reference>
<dbReference type="RefSeq" id="WP_331217590.1">
    <property type="nucleotide sequence ID" value="NZ_JAZGQK010000030.1"/>
</dbReference>
<feature type="compositionally biased region" description="Basic and acidic residues" evidence="1">
    <location>
        <begin position="60"/>
        <end position="82"/>
    </location>
</feature>
<evidence type="ECO:0000313" key="3">
    <source>
        <dbReference type="EMBL" id="MEE6262659.1"/>
    </source>
</evidence>
<keyword evidence="2" id="KW-0472">Membrane</keyword>
<organism evidence="3 4">
    <name type="scientific">Plantactinospora sonchi</name>
    <dbReference type="NCBI Taxonomy" id="1544735"/>
    <lineage>
        <taxon>Bacteria</taxon>
        <taxon>Bacillati</taxon>
        <taxon>Actinomycetota</taxon>
        <taxon>Actinomycetes</taxon>
        <taxon>Micromonosporales</taxon>
        <taxon>Micromonosporaceae</taxon>
        <taxon>Plantactinospora</taxon>
    </lineage>
</organism>